<keyword evidence="2" id="KW-1185">Reference proteome</keyword>
<dbReference type="EMBL" id="CP001160">
    <property type="protein sequence ID" value="ACI64652.1"/>
    <property type="molecule type" value="Genomic_DNA"/>
</dbReference>
<gene>
    <name evidence="1" type="ORF">THAPS_23573</name>
</gene>
<dbReference type="HOGENOM" id="CLU_688111_0_0_1"/>
<protein>
    <submittedName>
        <fullName evidence="1">Uncharacterized protein</fullName>
    </submittedName>
</protein>
<dbReference type="eggNOG" id="ENOG502T8BC">
    <property type="taxonomic scope" value="Eukaryota"/>
</dbReference>
<dbReference type="OMA" id="FYHIPCT"/>
<dbReference type="GeneID" id="7447150"/>
<proteinExistence type="predicted"/>
<dbReference type="InParanoid" id="B5YNL5"/>
<dbReference type="Gene3D" id="3.40.50.300">
    <property type="entry name" value="P-loop containing nucleotide triphosphate hydrolases"/>
    <property type="match status" value="1"/>
</dbReference>
<feature type="non-terminal residue" evidence="1">
    <location>
        <position position="401"/>
    </location>
</feature>
<reference evidence="1 2" key="2">
    <citation type="journal article" date="2008" name="Nature">
        <title>The Phaeodactylum genome reveals the evolutionary history of diatom genomes.</title>
        <authorList>
            <person name="Bowler C."/>
            <person name="Allen A.E."/>
            <person name="Badger J.H."/>
            <person name="Grimwood J."/>
            <person name="Jabbari K."/>
            <person name="Kuo A."/>
            <person name="Maheswari U."/>
            <person name="Martens C."/>
            <person name="Maumus F."/>
            <person name="Otillar R.P."/>
            <person name="Rayko E."/>
            <person name="Salamov A."/>
            <person name="Vandepoele K."/>
            <person name="Beszteri B."/>
            <person name="Gruber A."/>
            <person name="Heijde M."/>
            <person name="Katinka M."/>
            <person name="Mock T."/>
            <person name="Valentin K."/>
            <person name="Verret F."/>
            <person name="Berges J.A."/>
            <person name="Brownlee C."/>
            <person name="Cadoret J.P."/>
            <person name="Chiovitti A."/>
            <person name="Choi C.J."/>
            <person name="Coesel S."/>
            <person name="De Martino A."/>
            <person name="Detter J.C."/>
            <person name="Durkin C."/>
            <person name="Falciatore A."/>
            <person name="Fournet J."/>
            <person name="Haruta M."/>
            <person name="Huysman M.J."/>
            <person name="Jenkins B.D."/>
            <person name="Jiroutova K."/>
            <person name="Jorgensen R.E."/>
            <person name="Joubert Y."/>
            <person name="Kaplan A."/>
            <person name="Kroger N."/>
            <person name="Kroth P.G."/>
            <person name="La Roche J."/>
            <person name="Lindquist E."/>
            <person name="Lommer M."/>
            <person name="Martin-Jezequel V."/>
            <person name="Lopez P.J."/>
            <person name="Lucas S."/>
            <person name="Mangogna M."/>
            <person name="McGinnis K."/>
            <person name="Medlin L.K."/>
            <person name="Montsant A."/>
            <person name="Oudot-Le Secq M.P."/>
            <person name="Napoli C."/>
            <person name="Obornik M."/>
            <person name="Parker M.S."/>
            <person name="Petit J.L."/>
            <person name="Porcel B.M."/>
            <person name="Poulsen N."/>
            <person name="Robison M."/>
            <person name="Rychlewski L."/>
            <person name="Rynearson T.A."/>
            <person name="Schmutz J."/>
            <person name="Shapiro H."/>
            <person name="Siaut M."/>
            <person name="Stanley M."/>
            <person name="Sussman M.R."/>
            <person name="Taylor A.R."/>
            <person name="Vardi A."/>
            <person name="von Dassow P."/>
            <person name="Vyverman W."/>
            <person name="Willis A."/>
            <person name="Wyrwicz L.S."/>
            <person name="Rokhsar D.S."/>
            <person name="Weissenbach J."/>
            <person name="Armbrust E.V."/>
            <person name="Green B.R."/>
            <person name="Van de Peer Y."/>
            <person name="Grigoriev I.V."/>
        </authorList>
    </citation>
    <scope>NUCLEOTIDE SEQUENCE [LARGE SCALE GENOMIC DNA]</scope>
    <source>
        <strain evidence="1 2">CCMP1335</strain>
    </source>
</reference>
<dbReference type="AlphaFoldDB" id="B5YNL5"/>
<dbReference type="RefSeq" id="XP_002295935.1">
    <property type="nucleotide sequence ID" value="XM_002295899.1"/>
</dbReference>
<dbReference type="Proteomes" id="UP000001449">
    <property type="component" value="Chromosome 7"/>
</dbReference>
<dbReference type="PaxDb" id="35128-Thaps23573"/>
<dbReference type="InterPro" id="IPR027417">
    <property type="entry name" value="P-loop_NTPase"/>
</dbReference>
<reference evidence="1 2" key="1">
    <citation type="journal article" date="2004" name="Science">
        <title>The genome of the diatom Thalassiosira pseudonana: ecology, evolution, and metabolism.</title>
        <authorList>
            <person name="Armbrust E.V."/>
            <person name="Berges J.A."/>
            <person name="Bowler C."/>
            <person name="Green B.R."/>
            <person name="Martinez D."/>
            <person name="Putnam N.H."/>
            <person name="Zhou S."/>
            <person name="Allen A.E."/>
            <person name="Apt K.E."/>
            <person name="Bechner M."/>
            <person name="Brzezinski M.A."/>
            <person name="Chaal B.K."/>
            <person name="Chiovitti A."/>
            <person name="Davis A.K."/>
            <person name="Demarest M.S."/>
            <person name="Detter J.C."/>
            <person name="Glavina T."/>
            <person name="Goodstein D."/>
            <person name="Hadi M.Z."/>
            <person name="Hellsten U."/>
            <person name="Hildebrand M."/>
            <person name="Jenkins B.D."/>
            <person name="Jurka J."/>
            <person name="Kapitonov V.V."/>
            <person name="Kroger N."/>
            <person name="Lau W.W."/>
            <person name="Lane T.W."/>
            <person name="Larimer F.W."/>
            <person name="Lippmeier J.C."/>
            <person name="Lucas S."/>
            <person name="Medina M."/>
            <person name="Montsant A."/>
            <person name="Obornik M."/>
            <person name="Parker M.S."/>
            <person name="Palenik B."/>
            <person name="Pazour G.J."/>
            <person name="Richardson P.M."/>
            <person name="Rynearson T.A."/>
            <person name="Saito M.A."/>
            <person name="Schwartz D.C."/>
            <person name="Thamatrakoln K."/>
            <person name="Valentin K."/>
            <person name="Vardi A."/>
            <person name="Wilkerson F.P."/>
            <person name="Rokhsar D.S."/>
        </authorList>
    </citation>
    <scope>NUCLEOTIDE SEQUENCE [LARGE SCALE GENOMIC DNA]</scope>
    <source>
        <strain evidence="1 2">CCMP1335</strain>
    </source>
</reference>
<organism evidence="1 2">
    <name type="scientific">Thalassiosira pseudonana</name>
    <name type="common">Marine diatom</name>
    <name type="synonym">Cyclotella nana</name>
    <dbReference type="NCBI Taxonomy" id="35128"/>
    <lineage>
        <taxon>Eukaryota</taxon>
        <taxon>Sar</taxon>
        <taxon>Stramenopiles</taxon>
        <taxon>Ochrophyta</taxon>
        <taxon>Bacillariophyta</taxon>
        <taxon>Coscinodiscophyceae</taxon>
        <taxon>Thalassiosirophycidae</taxon>
        <taxon>Thalassiosirales</taxon>
        <taxon>Thalassiosiraceae</taxon>
        <taxon>Thalassiosira</taxon>
    </lineage>
</organism>
<name>B5YNL5_THAPS</name>
<evidence type="ECO:0000313" key="2">
    <source>
        <dbReference type="Proteomes" id="UP000001449"/>
    </source>
</evidence>
<dbReference type="KEGG" id="tps:THAPS_23573"/>
<sequence length="401" mass="45917">MIPTTSMVNPQNETIHLPLGLVSLELSERSSNSDSSRVRATRRRAFLFLLPVVLLCWKNYSFARGQEKALLDTVLWDGATTINETGAHGSVQKASSSDASFDVQSNLHQYNNNVLSSTTSSSSPSSYHRPQFRQIDVDEDGQSFKCGVLLFYHIPCTGGASVNKWLLKLNREQNITYFTHWGRSPAARTSFAEKMEQQLNNTLGPSEWRFAHAHGYSLLPYEDGANLDKWRDTVESQGCQFIVATLLRDALGHTISQVKEKHHVELKAAQNGTLLNLTFAEWVSPPRAWSTQLDYFLFNAWAREMNPNYTREEKVRMAVEILRKHYDLVAYNNHELFRTTVLKMLGLNVNSYQIRRTNVYKGDITFTMREFSLLKNVTYENGDTDWIDVVKHVYGRELDYL</sequence>
<accession>B5YNL5</accession>
<evidence type="ECO:0000313" key="1">
    <source>
        <dbReference type="EMBL" id="ACI64652.1"/>
    </source>
</evidence>